<feature type="region of interest" description="Disordered" evidence="1">
    <location>
        <begin position="1"/>
        <end position="25"/>
    </location>
</feature>
<organism evidence="2 3">
    <name type="scientific">Coprinopsis cinerea (strain Okayama-7 / 130 / ATCC MYA-4618 / FGSC 9003)</name>
    <name type="common">Inky cap fungus</name>
    <name type="synonym">Hormographiella aspergillata</name>
    <dbReference type="NCBI Taxonomy" id="240176"/>
    <lineage>
        <taxon>Eukaryota</taxon>
        <taxon>Fungi</taxon>
        <taxon>Dikarya</taxon>
        <taxon>Basidiomycota</taxon>
        <taxon>Agaricomycotina</taxon>
        <taxon>Agaricomycetes</taxon>
        <taxon>Agaricomycetidae</taxon>
        <taxon>Agaricales</taxon>
        <taxon>Agaricineae</taxon>
        <taxon>Psathyrellaceae</taxon>
        <taxon>Coprinopsis</taxon>
    </lineage>
</organism>
<sequence>MDSTTHTLRASPDSQWIEPTPEGSPDHIDIDEAMSADINEFFHTIHPNFLSMGPGGSQELPIPGQAHDQTFDPQTFDPIVTPTGTVTMSDLAAAFDDYVSRNILEFSAAPTSPSAPGPVLGLESGSETHFNGPRAPVPVGDYDEFSNYLIASFNEWLKGEGVAEGPNQAPSLARLSEAYQAFQQQFSSRRYSESDLHASEAPQMDDSAATAVHQQEFETAFRNHLERFNWDDAIAQGGAWQPESPASSSDSSDQNQAFE</sequence>
<feature type="region of interest" description="Disordered" evidence="1">
    <location>
        <begin position="190"/>
        <end position="212"/>
    </location>
</feature>
<gene>
    <name evidence="2" type="ORF">CC1G_05044</name>
</gene>
<dbReference type="KEGG" id="cci:CC1G_05044"/>
<dbReference type="GeneID" id="6012591"/>
<comment type="caution">
    <text evidence="2">The sequence shown here is derived from an EMBL/GenBank/DDBJ whole genome shotgun (WGS) entry which is preliminary data.</text>
</comment>
<name>A8NSN5_COPC7</name>
<evidence type="ECO:0000256" key="1">
    <source>
        <dbReference type="SAM" id="MobiDB-lite"/>
    </source>
</evidence>
<evidence type="ECO:0000313" key="3">
    <source>
        <dbReference type="Proteomes" id="UP000001861"/>
    </source>
</evidence>
<dbReference type="Proteomes" id="UP000001861">
    <property type="component" value="Unassembled WGS sequence"/>
</dbReference>
<protein>
    <submittedName>
        <fullName evidence="2">Uncharacterized protein</fullName>
    </submittedName>
</protein>
<dbReference type="EMBL" id="AACS02000008">
    <property type="protein sequence ID" value="EAU85827.1"/>
    <property type="molecule type" value="Genomic_DNA"/>
</dbReference>
<keyword evidence="3" id="KW-1185">Reference proteome</keyword>
<dbReference type="InParanoid" id="A8NSN5"/>
<dbReference type="RefSeq" id="XP_001836051.1">
    <property type="nucleotide sequence ID" value="XM_001835999.1"/>
</dbReference>
<dbReference type="AlphaFoldDB" id="A8NSN5"/>
<dbReference type="VEuPathDB" id="FungiDB:CC1G_05044"/>
<feature type="region of interest" description="Disordered" evidence="1">
    <location>
        <begin position="233"/>
        <end position="259"/>
    </location>
</feature>
<reference evidence="2 3" key="1">
    <citation type="journal article" date="2010" name="Proc. Natl. Acad. Sci. U.S.A.">
        <title>Insights into evolution of multicellular fungi from the assembled chromosomes of the mushroom Coprinopsis cinerea (Coprinus cinereus).</title>
        <authorList>
            <person name="Stajich J.E."/>
            <person name="Wilke S.K."/>
            <person name="Ahren D."/>
            <person name="Au C.H."/>
            <person name="Birren B.W."/>
            <person name="Borodovsky M."/>
            <person name="Burns C."/>
            <person name="Canback B."/>
            <person name="Casselton L.A."/>
            <person name="Cheng C.K."/>
            <person name="Deng J."/>
            <person name="Dietrich F.S."/>
            <person name="Fargo D.C."/>
            <person name="Farman M.L."/>
            <person name="Gathman A.C."/>
            <person name="Goldberg J."/>
            <person name="Guigo R."/>
            <person name="Hoegger P.J."/>
            <person name="Hooker J.B."/>
            <person name="Huggins A."/>
            <person name="James T.Y."/>
            <person name="Kamada T."/>
            <person name="Kilaru S."/>
            <person name="Kodira C."/>
            <person name="Kues U."/>
            <person name="Kupfer D."/>
            <person name="Kwan H.S."/>
            <person name="Lomsadze A."/>
            <person name="Li W."/>
            <person name="Lilly W.W."/>
            <person name="Ma L.J."/>
            <person name="Mackey A.J."/>
            <person name="Manning G."/>
            <person name="Martin F."/>
            <person name="Muraguchi H."/>
            <person name="Natvig D.O."/>
            <person name="Palmerini H."/>
            <person name="Ramesh M.A."/>
            <person name="Rehmeyer C.J."/>
            <person name="Roe B.A."/>
            <person name="Shenoy N."/>
            <person name="Stanke M."/>
            <person name="Ter-Hovhannisyan V."/>
            <person name="Tunlid A."/>
            <person name="Velagapudi R."/>
            <person name="Vision T.J."/>
            <person name="Zeng Q."/>
            <person name="Zolan M.E."/>
            <person name="Pukkila P.J."/>
        </authorList>
    </citation>
    <scope>NUCLEOTIDE SEQUENCE [LARGE SCALE GENOMIC DNA]</scope>
    <source>
        <strain evidence="3">Okayama-7 / 130 / ATCC MYA-4618 / FGSC 9003</strain>
    </source>
</reference>
<accession>A8NSN5</accession>
<proteinExistence type="predicted"/>
<evidence type="ECO:0000313" key="2">
    <source>
        <dbReference type="EMBL" id="EAU85827.1"/>
    </source>
</evidence>
<feature type="compositionally biased region" description="Polar residues" evidence="1">
    <location>
        <begin position="1"/>
        <end position="14"/>
    </location>
</feature>